<dbReference type="InterPro" id="IPR003615">
    <property type="entry name" value="HNH_nuc"/>
</dbReference>
<gene>
    <name evidence="4" type="ORF">GCM10022215_24560</name>
</gene>
<evidence type="ECO:0000313" key="5">
    <source>
        <dbReference type="Proteomes" id="UP001501495"/>
    </source>
</evidence>
<evidence type="ECO:0000256" key="2">
    <source>
        <dbReference type="SAM" id="MobiDB-lite"/>
    </source>
</evidence>
<protein>
    <submittedName>
        <fullName evidence="4">HNH endonuclease signature motif containing protein</fullName>
    </submittedName>
</protein>
<name>A0ABP7XK20_9ACTN</name>
<evidence type="ECO:0000256" key="1">
    <source>
        <dbReference type="ARBA" id="ARBA00023450"/>
    </source>
</evidence>
<comment type="caution">
    <text evidence="4">The sequence shown here is derived from an EMBL/GenBank/DDBJ whole genome shotgun (WGS) entry which is preliminary data.</text>
</comment>
<keyword evidence="4" id="KW-0540">Nuclease</keyword>
<dbReference type="Gene3D" id="1.10.30.50">
    <property type="match status" value="1"/>
</dbReference>
<dbReference type="Pfam" id="PF02720">
    <property type="entry name" value="DUF222"/>
    <property type="match status" value="1"/>
</dbReference>
<feature type="region of interest" description="Disordered" evidence="2">
    <location>
        <begin position="429"/>
        <end position="463"/>
    </location>
</feature>
<keyword evidence="5" id="KW-1185">Reference proteome</keyword>
<reference evidence="5" key="1">
    <citation type="journal article" date="2019" name="Int. J. Syst. Evol. Microbiol.">
        <title>The Global Catalogue of Microorganisms (GCM) 10K type strain sequencing project: providing services to taxonomists for standard genome sequencing and annotation.</title>
        <authorList>
            <consortium name="The Broad Institute Genomics Platform"/>
            <consortium name="The Broad Institute Genome Sequencing Center for Infectious Disease"/>
            <person name="Wu L."/>
            <person name="Ma J."/>
        </authorList>
    </citation>
    <scope>NUCLEOTIDE SEQUENCE [LARGE SCALE GENOMIC DNA]</scope>
    <source>
        <strain evidence="5">JCM 16703</strain>
    </source>
</reference>
<keyword evidence="4" id="KW-0378">Hydrolase</keyword>
<dbReference type="GO" id="GO:0004519">
    <property type="term" value="F:endonuclease activity"/>
    <property type="evidence" value="ECO:0007669"/>
    <property type="project" value="UniProtKB-KW"/>
</dbReference>
<dbReference type="Proteomes" id="UP001501495">
    <property type="component" value="Unassembled WGS sequence"/>
</dbReference>
<dbReference type="Pfam" id="PF01844">
    <property type="entry name" value="HNH"/>
    <property type="match status" value="1"/>
</dbReference>
<evidence type="ECO:0000259" key="3">
    <source>
        <dbReference type="SMART" id="SM00507"/>
    </source>
</evidence>
<feature type="region of interest" description="Disordered" evidence="2">
    <location>
        <begin position="232"/>
        <end position="266"/>
    </location>
</feature>
<feature type="compositionally biased region" description="Basic and acidic residues" evidence="2">
    <location>
        <begin position="245"/>
        <end position="254"/>
    </location>
</feature>
<dbReference type="CDD" id="cd00085">
    <property type="entry name" value="HNHc"/>
    <property type="match status" value="1"/>
</dbReference>
<proteinExistence type="inferred from homology"/>
<dbReference type="EMBL" id="BAAAZH010000017">
    <property type="protein sequence ID" value="GAA4120699.1"/>
    <property type="molecule type" value="Genomic_DNA"/>
</dbReference>
<accession>A0ABP7XK20</accession>
<organism evidence="4 5">
    <name type="scientific">Nocardioides fonticola</name>
    <dbReference type="NCBI Taxonomy" id="450363"/>
    <lineage>
        <taxon>Bacteria</taxon>
        <taxon>Bacillati</taxon>
        <taxon>Actinomycetota</taxon>
        <taxon>Actinomycetes</taxon>
        <taxon>Propionibacteriales</taxon>
        <taxon>Nocardioidaceae</taxon>
        <taxon>Nocardioides</taxon>
    </lineage>
</organism>
<keyword evidence="4" id="KW-0255">Endonuclease</keyword>
<dbReference type="InterPro" id="IPR002711">
    <property type="entry name" value="HNH"/>
</dbReference>
<dbReference type="RefSeq" id="WP_344733695.1">
    <property type="nucleotide sequence ID" value="NZ_BAAAZH010000017.1"/>
</dbReference>
<dbReference type="InterPro" id="IPR003870">
    <property type="entry name" value="DUF222"/>
</dbReference>
<sequence>MNPTATSAAPAASGLLDAARSWAQATWEDVEGEPLLTAADQLCEARRLLDAALFALADRIEETGAARAAGWAGTKELLTHLTGGHRGSGSTWVRTARQLRELPQVQAALAQGRLSSTQARAVGAAVASLPAEPVLRARVADELLALADQGAGATELQHAVADVVRAVDPQGAALAAEQERDRAERGAHRARFLSFSPDGLGGMRVKGYGTVEDAECLRSVLHALAAPVTTEPGACGGKPQAEGRSLAERRDHPRVPCPDPECDHTGRDPREAGARLWDALVEVCGLVRDADRLPRDHGARPRVMVTIDADDLVRRVGAARYLDGTPLSAAALRRLACDAEILPAVLGSEGQVLDVGRASRLVTPALWNALLLRDHHCAFPGCTRLSTACDAHHVQHWADGGATSLANLVMLCRHHHRLVHHSPWRVRIDPDTGRPVWTPPPRAVASPSPTLDGRRTHPPPRAA</sequence>
<comment type="similarity">
    <text evidence="1">Belongs to the Rv1128c/1148c/1588c/1702c/1945/3466 family.</text>
</comment>
<evidence type="ECO:0000313" key="4">
    <source>
        <dbReference type="EMBL" id="GAA4120699.1"/>
    </source>
</evidence>
<feature type="domain" description="HNH nuclease" evidence="3">
    <location>
        <begin position="365"/>
        <end position="417"/>
    </location>
</feature>
<dbReference type="SMART" id="SM00507">
    <property type="entry name" value="HNHc"/>
    <property type="match status" value="1"/>
</dbReference>